<protein>
    <submittedName>
        <fullName evidence="2">Uncharacterized protein</fullName>
    </submittedName>
</protein>
<gene>
    <name evidence="2" type="ORF">VAZ01S_093_00010</name>
</gene>
<organism evidence="2 3">
    <name type="scientific">Vibrio azureus NBRC 104587</name>
    <dbReference type="NCBI Taxonomy" id="1219077"/>
    <lineage>
        <taxon>Bacteria</taxon>
        <taxon>Pseudomonadati</taxon>
        <taxon>Pseudomonadota</taxon>
        <taxon>Gammaproteobacteria</taxon>
        <taxon>Vibrionales</taxon>
        <taxon>Vibrionaceae</taxon>
        <taxon>Vibrio</taxon>
    </lineage>
</organism>
<name>U3ACZ8_9VIBR</name>
<evidence type="ECO:0000256" key="1">
    <source>
        <dbReference type="SAM" id="SignalP"/>
    </source>
</evidence>
<feature type="chain" id="PRO_5004639323" evidence="1">
    <location>
        <begin position="21"/>
        <end position="260"/>
    </location>
</feature>
<evidence type="ECO:0000313" key="2">
    <source>
        <dbReference type="EMBL" id="GAD77796.1"/>
    </source>
</evidence>
<evidence type="ECO:0000313" key="3">
    <source>
        <dbReference type="Proteomes" id="UP000016567"/>
    </source>
</evidence>
<reference evidence="2 3" key="1">
    <citation type="submission" date="2013-09" db="EMBL/GenBank/DDBJ databases">
        <title>Whole genome shotgun sequence of Vibrio azureus NBRC 104587.</title>
        <authorList>
            <person name="Isaki S."/>
            <person name="Hosoyama A."/>
            <person name="Numata M."/>
            <person name="Hashimoto M."/>
            <person name="Hosoyama Y."/>
            <person name="Tsuchikane K."/>
            <person name="Noguchi M."/>
            <person name="Hirakata S."/>
            <person name="Ichikawa N."/>
            <person name="Ohji S."/>
            <person name="Yamazoe A."/>
            <person name="Fujita N."/>
        </authorList>
    </citation>
    <scope>NUCLEOTIDE SEQUENCE [LARGE SCALE GENOMIC DNA]</scope>
    <source>
        <strain evidence="2 3">NBRC 104587</strain>
    </source>
</reference>
<proteinExistence type="predicted"/>
<feature type="signal peptide" evidence="1">
    <location>
        <begin position="1"/>
        <end position="20"/>
    </location>
</feature>
<keyword evidence="1" id="KW-0732">Signal</keyword>
<dbReference type="AlphaFoldDB" id="U3ACZ8"/>
<dbReference type="Proteomes" id="UP000016567">
    <property type="component" value="Unassembled WGS sequence"/>
</dbReference>
<keyword evidence="3" id="KW-1185">Reference proteome</keyword>
<accession>U3ACZ8</accession>
<sequence>MKLKLKYIVLASLIANVAHASENNIDKDTKTSWGTVQQIECVKIEQPVNRDLLVYFNQSVHDWRSSDSKLDVVVIPSGETGEFCSGKFRDELDGIGDVNTSWTIKDMSSDEHKTVASFKTHSYFDGKGDYNDWDIDERGLCASEETENDYDAGGVYLENNNQKTCGFIEGVPDEKTMKAVFVPDLSNLDNGGDHGYPHYSAREVMDGESDWQLDQVIYAETTDMLYICKAEELCNQLPSLYSPGAGGYWYKAWDRYNEPK</sequence>
<dbReference type="EMBL" id="BATL01000093">
    <property type="protein sequence ID" value="GAD77796.1"/>
    <property type="molecule type" value="Genomic_DNA"/>
</dbReference>
<comment type="caution">
    <text evidence="2">The sequence shown here is derived from an EMBL/GenBank/DDBJ whole genome shotgun (WGS) entry which is preliminary data.</text>
</comment>